<dbReference type="AlphaFoldDB" id="V5YQ62"/>
<geneLocation type="plasmid" evidence="1">
    <name>pM7012</name>
</geneLocation>
<organism evidence="1">
    <name type="scientific">Burkholderia sp. M701</name>
    <dbReference type="NCBI Taxonomy" id="326454"/>
    <lineage>
        <taxon>Bacteria</taxon>
        <taxon>Pseudomonadati</taxon>
        <taxon>Pseudomonadota</taxon>
        <taxon>Betaproteobacteria</taxon>
        <taxon>Burkholderiales</taxon>
        <taxon>Burkholderiaceae</taxon>
        <taxon>Burkholderia</taxon>
    </lineage>
</organism>
<proteinExistence type="predicted"/>
<sequence>MRPFLFLNGSLLLSKLCVRVTIYCNSRIDQGRVMARGKIGRSKGKVVDTWYYEYQGLTTDEGASDDVDASKRVQGVKVEIRLVLHKEFESSDKPPLATKSVSFAVECDNPDFTLHGSDIEALRAAMWSKLDKHYAVKWENFYLVQILRSHHWEGIGTGLAFSYKHIERGTAWDGTLLLRKYEHGRGSTIQPWPGEFRDKHGDVMACIPETKENTQALQEFAARIDALRGVLANFLRPESIMKTLHNLNSVGLPAPATIPSSDDE</sequence>
<dbReference type="EMBL" id="AB853026">
    <property type="protein sequence ID" value="BAO19066.1"/>
    <property type="molecule type" value="Genomic_DNA"/>
</dbReference>
<keyword evidence="1" id="KW-0614">Plasmid</keyword>
<reference evidence="1" key="1">
    <citation type="journal article" date="2014" name="Microbiology">
        <title>A 2,4-dichlorophenoxyacetic acid degradation plasmid pM7012 discloses distribution of an unclassified megaplasmid group across bacterial species.</title>
        <authorList>
            <person name="Sakai Y."/>
            <person name="Ogawa N."/>
            <person name="Shimomura Y."/>
            <person name="Fujii T."/>
        </authorList>
    </citation>
    <scope>NUCLEOTIDE SEQUENCE</scope>
    <source>
        <strain evidence="1">M701</strain>
    </source>
</reference>
<accession>V5YQ62</accession>
<name>V5YQ62_9BURK</name>
<reference evidence="1" key="2">
    <citation type="submission" date="2024-06" db="EMBL/GenBank/DDBJ databases">
        <authorList>
            <person name="Sakai Y."/>
            <person name="Fujii T."/>
        </authorList>
    </citation>
    <scope>NUCLEOTIDE SEQUENCE</scope>
    <source>
        <strain evidence="1">M701</strain>
        <plasmid evidence="1">pM7012</plasmid>
    </source>
</reference>
<evidence type="ECO:0000313" key="1">
    <source>
        <dbReference type="EMBL" id="BAO19066.1"/>
    </source>
</evidence>
<protein>
    <submittedName>
        <fullName evidence="1">Uncharacterized protein</fullName>
    </submittedName>
</protein>